<organism evidence="13 14">
    <name type="scientific">Batrachochytrium dendrobatidis (strain JEL423)</name>
    <dbReference type="NCBI Taxonomy" id="403673"/>
    <lineage>
        <taxon>Eukaryota</taxon>
        <taxon>Fungi</taxon>
        <taxon>Fungi incertae sedis</taxon>
        <taxon>Chytridiomycota</taxon>
        <taxon>Chytridiomycota incertae sedis</taxon>
        <taxon>Chytridiomycetes</taxon>
        <taxon>Rhizophydiales</taxon>
        <taxon>Rhizophydiales incertae sedis</taxon>
        <taxon>Batrachochytrium</taxon>
    </lineage>
</organism>
<reference evidence="13 14" key="2">
    <citation type="submission" date="2016-05" db="EMBL/GenBank/DDBJ databases">
        <title>Lineage-specific infection strategies underlie the spectrum of fungal disease in amphibians.</title>
        <authorList>
            <person name="Cuomo C.A."/>
            <person name="Farrer R.A."/>
            <person name="James T."/>
            <person name="Longcore J."/>
            <person name="Birren B."/>
        </authorList>
    </citation>
    <scope>NUCLEOTIDE SEQUENCE [LARGE SCALE GENOMIC DNA]</scope>
    <source>
        <strain evidence="13 14">JEL423</strain>
    </source>
</reference>
<evidence type="ECO:0000256" key="7">
    <source>
        <dbReference type="ARBA" id="ARBA00022741"/>
    </source>
</evidence>
<gene>
    <name evidence="13" type="ORF">BDEG_27956</name>
</gene>
<dbReference type="EMBL" id="DS022313">
    <property type="protein sequence ID" value="OAJ44761.1"/>
    <property type="molecule type" value="Genomic_DNA"/>
</dbReference>
<keyword evidence="10" id="KW-0460">Magnesium</keyword>
<sequence length="483" mass="53666">MSSLYSINYHLRAHKRDTFIEFIKSLLLTPFVLNTRVDAAADAAAIAISSQGSDNLITLDASEDVHSSSMARYLEIFECIEDLVKIHIMHSNNGMPELSRLSHLVPNIGRFFTPLPLRETFLEQSPLRSIAARHSVPPSFNDIRHILNFAQVKAISSTLKLITFDGDMTLYADGADFARDSQLVQLLVKLLAARITVAIVTAAGYGNDAVRYESRLSGLLEGFKNSGLDHAALSQFYVLGGECNYLFRYSPEAHQLVYISEETYQPERVRKWSTATGRIKTILDAAEVHLRQCAKDMHLNDRINIMRKDRAVGKLFSMQSCVYPNPGVKLTREQLDELALSTQHHLNQLQHIILHNSLKKNGVLNSNTADTASNSSSGNLALLSKIVSHESTEIDYPIPFCAFNGGSDVWVDIGNKLIGVGMLQDMLHCEGCETLHVGDQFSTTGNDVATRRACCTAWIANPEETAQVLLHLTDLLDQRTLIK</sequence>
<keyword evidence="7" id="KW-0547">Nucleotide-binding</keyword>
<dbReference type="VEuPathDB" id="FungiDB:BDEG_27956"/>
<comment type="cofactor">
    <cofactor evidence="1">
        <name>Mg(2+)</name>
        <dbReference type="ChEBI" id="CHEBI:18420"/>
    </cofactor>
</comment>
<dbReference type="GO" id="GO:0009117">
    <property type="term" value="P:nucleotide metabolic process"/>
    <property type="evidence" value="ECO:0007669"/>
    <property type="project" value="UniProtKB-KW"/>
</dbReference>
<dbReference type="GO" id="GO:0071592">
    <property type="term" value="P:nicotinic acid riboside biosynthetic process"/>
    <property type="evidence" value="ECO:0007669"/>
    <property type="project" value="TreeGrafter"/>
</dbReference>
<evidence type="ECO:0000256" key="4">
    <source>
        <dbReference type="ARBA" id="ARBA00012894"/>
    </source>
</evidence>
<dbReference type="Proteomes" id="UP000077115">
    <property type="component" value="Unassembled WGS sequence"/>
</dbReference>
<dbReference type="InterPro" id="IPR009453">
    <property type="entry name" value="ISN1"/>
</dbReference>
<dbReference type="GO" id="GO:0071590">
    <property type="term" value="P:nicotinamide riboside biosynthetic process"/>
    <property type="evidence" value="ECO:0007669"/>
    <property type="project" value="TreeGrafter"/>
</dbReference>
<dbReference type="STRING" id="403673.A0A177WZ21"/>
<proteinExistence type="inferred from homology"/>
<comment type="catalytic activity">
    <reaction evidence="12">
        <text>IMP + H2O = inosine + phosphate</text>
        <dbReference type="Rhea" id="RHEA:27718"/>
        <dbReference type="ChEBI" id="CHEBI:15377"/>
        <dbReference type="ChEBI" id="CHEBI:17596"/>
        <dbReference type="ChEBI" id="CHEBI:43474"/>
        <dbReference type="ChEBI" id="CHEBI:58053"/>
        <dbReference type="EC" id="3.1.3.99"/>
    </reaction>
</comment>
<dbReference type="eggNOG" id="ENOG502QR24">
    <property type="taxonomic scope" value="Eukaryota"/>
</dbReference>
<reference evidence="13 14" key="1">
    <citation type="submission" date="2006-10" db="EMBL/GenBank/DDBJ databases">
        <title>The Genome Sequence of Batrachochytrium dendrobatidis JEL423.</title>
        <authorList>
            <consortium name="The Broad Institute Genome Sequencing Platform"/>
            <person name="Birren B."/>
            <person name="Lander E."/>
            <person name="Galagan J."/>
            <person name="Cuomo C."/>
            <person name="Devon K."/>
            <person name="Jaffe D."/>
            <person name="Butler J."/>
            <person name="Alvarez P."/>
            <person name="Gnerre S."/>
            <person name="Grabherr M."/>
            <person name="Kleber M."/>
            <person name="Mauceli E."/>
            <person name="Brockman W."/>
            <person name="Young S."/>
            <person name="LaButti K."/>
            <person name="Sykes S."/>
            <person name="DeCaprio D."/>
            <person name="Crawford M."/>
            <person name="Koehrsen M."/>
            <person name="Engels R."/>
            <person name="Montgomery P."/>
            <person name="Pearson M."/>
            <person name="Howarth C."/>
            <person name="Larson L."/>
            <person name="White J."/>
            <person name="O'Leary S."/>
            <person name="Kodira C."/>
            <person name="Zeng Q."/>
            <person name="Yandava C."/>
            <person name="Alvarado L."/>
            <person name="Longcore J."/>
            <person name="James T."/>
        </authorList>
    </citation>
    <scope>NUCLEOTIDE SEQUENCE [LARGE SCALE GENOMIC DNA]</scope>
    <source>
        <strain evidence="13 14">JEL423</strain>
    </source>
</reference>
<evidence type="ECO:0000313" key="13">
    <source>
        <dbReference type="EMBL" id="OAJ44761.1"/>
    </source>
</evidence>
<evidence type="ECO:0000256" key="11">
    <source>
        <dbReference type="ARBA" id="ARBA00023080"/>
    </source>
</evidence>
<dbReference type="GO" id="GO:0000287">
    <property type="term" value="F:magnesium ion binding"/>
    <property type="evidence" value="ECO:0007669"/>
    <property type="project" value="InterPro"/>
</dbReference>
<evidence type="ECO:0000256" key="3">
    <source>
        <dbReference type="ARBA" id="ARBA00011881"/>
    </source>
</evidence>
<keyword evidence="11" id="KW-0546">Nucleotide metabolism</keyword>
<evidence type="ECO:0000256" key="12">
    <source>
        <dbReference type="ARBA" id="ARBA00047413"/>
    </source>
</evidence>
<dbReference type="GO" id="GO:0006190">
    <property type="term" value="P:inosine salvage"/>
    <property type="evidence" value="ECO:0007669"/>
    <property type="project" value="InterPro"/>
</dbReference>
<comment type="subunit">
    <text evidence="3">Homotetramer.</text>
</comment>
<keyword evidence="9" id="KW-0067">ATP-binding</keyword>
<evidence type="ECO:0000256" key="5">
    <source>
        <dbReference type="ARBA" id="ARBA00015544"/>
    </source>
</evidence>
<comment type="similarity">
    <text evidence="2">Belongs to the ISN1 family.</text>
</comment>
<dbReference type="PANTHER" id="PTHR28213:SF1">
    <property type="entry name" value="IMP-SPECIFIC 5'-NUCLEOTIDASE 1"/>
    <property type="match status" value="1"/>
</dbReference>
<evidence type="ECO:0000256" key="1">
    <source>
        <dbReference type="ARBA" id="ARBA00001946"/>
    </source>
</evidence>
<dbReference type="GO" id="GO:0005524">
    <property type="term" value="F:ATP binding"/>
    <property type="evidence" value="ECO:0007669"/>
    <property type="project" value="UniProtKB-KW"/>
</dbReference>
<dbReference type="PANTHER" id="PTHR28213">
    <property type="entry name" value="IMP-SPECIFIC 5'-NUCLEOTIDASE 1"/>
    <property type="match status" value="1"/>
</dbReference>
<evidence type="ECO:0000256" key="6">
    <source>
        <dbReference type="ARBA" id="ARBA00022723"/>
    </source>
</evidence>
<dbReference type="AlphaFoldDB" id="A0A177WZ21"/>
<dbReference type="GO" id="GO:0008253">
    <property type="term" value="F:5'-nucleotidase activity"/>
    <property type="evidence" value="ECO:0007669"/>
    <property type="project" value="InterPro"/>
</dbReference>
<evidence type="ECO:0000313" key="14">
    <source>
        <dbReference type="Proteomes" id="UP000077115"/>
    </source>
</evidence>
<name>A0A177WZ21_BATDL</name>
<evidence type="ECO:0000256" key="10">
    <source>
        <dbReference type="ARBA" id="ARBA00022842"/>
    </source>
</evidence>
<evidence type="ECO:0000256" key="9">
    <source>
        <dbReference type="ARBA" id="ARBA00022840"/>
    </source>
</evidence>
<keyword evidence="8" id="KW-0378">Hydrolase</keyword>
<accession>A0A177WZ21</accession>
<dbReference type="EC" id="3.1.3.99" evidence="4"/>
<evidence type="ECO:0000256" key="2">
    <source>
        <dbReference type="ARBA" id="ARBA00005307"/>
    </source>
</evidence>
<protein>
    <recommendedName>
        <fullName evidence="5">IMP-specific 5'-nucleotidase 1</fullName>
        <ecNumber evidence="4">3.1.3.99</ecNumber>
    </recommendedName>
</protein>
<evidence type="ECO:0000256" key="8">
    <source>
        <dbReference type="ARBA" id="ARBA00022801"/>
    </source>
</evidence>
<dbReference type="Pfam" id="PF06437">
    <property type="entry name" value="ISN1"/>
    <property type="match status" value="1"/>
</dbReference>
<dbReference type="OrthoDB" id="185373at2759"/>
<keyword evidence="6" id="KW-0479">Metal-binding</keyword>